<dbReference type="AlphaFoldDB" id="A0A378FTM3"/>
<evidence type="ECO:0000256" key="1">
    <source>
        <dbReference type="ARBA" id="ARBA00008857"/>
    </source>
</evidence>
<accession>A0A378FTM3</accession>
<dbReference type="Pfam" id="PF00589">
    <property type="entry name" value="Phage_integrase"/>
    <property type="match status" value="1"/>
</dbReference>
<evidence type="ECO:0000256" key="2">
    <source>
        <dbReference type="ARBA" id="ARBA00022908"/>
    </source>
</evidence>
<dbReference type="PANTHER" id="PTHR30629:SF2">
    <property type="entry name" value="PROPHAGE INTEGRASE INTS-RELATED"/>
    <property type="match status" value="1"/>
</dbReference>
<name>A0A378FTM3_KLEPN</name>
<dbReference type="EMBL" id="UGNC01000005">
    <property type="protein sequence ID" value="STW48157.1"/>
    <property type="molecule type" value="Genomic_DNA"/>
</dbReference>
<gene>
    <name evidence="5" type="ORF">NCTC9617_04746</name>
</gene>
<reference evidence="5 6" key="1">
    <citation type="submission" date="2018-06" db="EMBL/GenBank/DDBJ databases">
        <authorList>
            <consortium name="Pathogen Informatics"/>
            <person name="Doyle S."/>
        </authorList>
    </citation>
    <scope>NUCLEOTIDE SEQUENCE [LARGE SCALE GENOMIC DNA]</scope>
    <source>
        <strain evidence="5 6">NCTC9617</strain>
    </source>
</reference>
<dbReference type="InterPro" id="IPR011010">
    <property type="entry name" value="DNA_brk_join_enz"/>
</dbReference>
<feature type="domain" description="Tyr recombinase" evidence="4">
    <location>
        <begin position="249"/>
        <end position="434"/>
    </location>
</feature>
<comment type="similarity">
    <text evidence="1">Belongs to the 'phage' integrase family.</text>
</comment>
<dbReference type="Gene3D" id="3.30.160.390">
    <property type="entry name" value="Integrase, DNA-binding domain"/>
    <property type="match status" value="1"/>
</dbReference>
<dbReference type="GO" id="GO:0003677">
    <property type="term" value="F:DNA binding"/>
    <property type="evidence" value="ECO:0007669"/>
    <property type="project" value="InterPro"/>
</dbReference>
<evidence type="ECO:0000313" key="6">
    <source>
        <dbReference type="Proteomes" id="UP000255167"/>
    </source>
</evidence>
<evidence type="ECO:0000313" key="5">
    <source>
        <dbReference type="EMBL" id="STW48157.1"/>
    </source>
</evidence>
<keyword evidence="2" id="KW-0229">DNA integration</keyword>
<dbReference type="GO" id="GO:0006310">
    <property type="term" value="P:DNA recombination"/>
    <property type="evidence" value="ECO:0007669"/>
    <property type="project" value="UniProtKB-KW"/>
</dbReference>
<proteinExistence type="inferred from homology"/>
<dbReference type="InterPro" id="IPR025166">
    <property type="entry name" value="Integrase_DNA_bind_dom"/>
</dbReference>
<dbReference type="Proteomes" id="UP000255167">
    <property type="component" value="Unassembled WGS sequence"/>
</dbReference>
<evidence type="ECO:0000259" key="4">
    <source>
        <dbReference type="PROSITE" id="PS51898"/>
    </source>
</evidence>
<dbReference type="GO" id="GO:0015074">
    <property type="term" value="P:DNA integration"/>
    <property type="evidence" value="ECO:0007669"/>
    <property type="project" value="UniProtKB-KW"/>
</dbReference>
<sequence length="535" mass="59944">MQDALIAWYGVFVETFKFTKAKLESLPPADRGQVEYADTVVNGLRIRVGISGAKSFCISRKRNGKFIRATLGRFPDLTIDNARAKALELLGDVAITGKNPNVVKRVNEKATVTLASALATYIENRDERLSADTAKQYRSVLQNFSGDWMKQPLSSISRERVESRHKAITDGSVWFGADKSTLRAGVGTGSKAQADLWARVLRAVYRFSHDHYRDEQGKTLLPDPPTMVLSTKRKWHGTVRKTERIRTNELSRWFSALTSVRATAELARDDIAAAVCDAVEMAIFTGLRKSEILELSWDRVNLGGRYFWIDTTKNGDPLELPVTETLLKLFRRRAKLKASDGVLVFPGDKGVIKEYRHIIDRISAATVPDSNPDLLLPIPFKWHDGRRTFGTIAELVGVGNYILKRLLNHRTMRSADVTQGYLHFSADELMEPASRIERAILEHAGIIESKKSLDAKLLLALESLNEEKKRINLQNSNDKRSSVMNNSEMSIPAIIVATFINELFVDGPDSEAISLLRKGLVLDDSENPREVLLIK</sequence>
<organism evidence="5 6">
    <name type="scientific">Klebsiella pneumoniae</name>
    <dbReference type="NCBI Taxonomy" id="573"/>
    <lineage>
        <taxon>Bacteria</taxon>
        <taxon>Pseudomonadati</taxon>
        <taxon>Pseudomonadota</taxon>
        <taxon>Gammaproteobacteria</taxon>
        <taxon>Enterobacterales</taxon>
        <taxon>Enterobacteriaceae</taxon>
        <taxon>Klebsiella/Raoultella group</taxon>
        <taxon>Klebsiella</taxon>
        <taxon>Klebsiella pneumoniae complex</taxon>
    </lineage>
</organism>
<dbReference type="PANTHER" id="PTHR30629">
    <property type="entry name" value="PROPHAGE INTEGRASE"/>
    <property type="match status" value="1"/>
</dbReference>
<protein>
    <submittedName>
        <fullName evidence="5">Site-specific recombinase XerD</fullName>
    </submittedName>
</protein>
<dbReference type="SUPFAM" id="SSF56349">
    <property type="entry name" value="DNA breaking-rejoining enzymes"/>
    <property type="match status" value="1"/>
</dbReference>
<dbReference type="PROSITE" id="PS51898">
    <property type="entry name" value="TYR_RECOMBINASE"/>
    <property type="match status" value="1"/>
</dbReference>
<dbReference type="InterPro" id="IPR002104">
    <property type="entry name" value="Integrase_catalytic"/>
</dbReference>
<dbReference type="InterPro" id="IPR038488">
    <property type="entry name" value="Integrase_DNA-bd_sf"/>
</dbReference>
<dbReference type="InterPro" id="IPR013762">
    <property type="entry name" value="Integrase-like_cat_sf"/>
</dbReference>
<dbReference type="Pfam" id="PF13356">
    <property type="entry name" value="Arm-DNA-bind_3"/>
    <property type="match status" value="1"/>
</dbReference>
<keyword evidence="3" id="KW-0233">DNA recombination</keyword>
<dbReference type="Gene3D" id="1.10.443.10">
    <property type="entry name" value="Intergrase catalytic core"/>
    <property type="match status" value="1"/>
</dbReference>
<evidence type="ECO:0000256" key="3">
    <source>
        <dbReference type="ARBA" id="ARBA00023172"/>
    </source>
</evidence>
<dbReference type="InterPro" id="IPR050808">
    <property type="entry name" value="Phage_Integrase"/>
</dbReference>